<organism evidence="1 2">
    <name type="scientific">Caerostris extrusa</name>
    <name type="common">Bark spider</name>
    <name type="synonym">Caerostris bankana</name>
    <dbReference type="NCBI Taxonomy" id="172846"/>
    <lineage>
        <taxon>Eukaryota</taxon>
        <taxon>Metazoa</taxon>
        <taxon>Ecdysozoa</taxon>
        <taxon>Arthropoda</taxon>
        <taxon>Chelicerata</taxon>
        <taxon>Arachnida</taxon>
        <taxon>Araneae</taxon>
        <taxon>Araneomorphae</taxon>
        <taxon>Entelegynae</taxon>
        <taxon>Araneoidea</taxon>
        <taxon>Araneidae</taxon>
        <taxon>Caerostris</taxon>
    </lineage>
</organism>
<protein>
    <submittedName>
        <fullName evidence="1">Uncharacterized protein</fullName>
    </submittedName>
</protein>
<evidence type="ECO:0000313" key="2">
    <source>
        <dbReference type="Proteomes" id="UP001054945"/>
    </source>
</evidence>
<evidence type="ECO:0000313" key="1">
    <source>
        <dbReference type="EMBL" id="GIY77438.1"/>
    </source>
</evidence>
<dbReference type="Proteomes" id="UP001054945">
    <property type="component" value="Unassembled WGS sequence"/>
</dbReference>
<accession>A0AAV4W4W8</accession>
<comment type="caution">
    <text evidence="1">The sequence shown here is derived from an EMBL/GenBank/DDBJ whole genome shotgun (WGS) entry which is preliminary data.</text>
</comment>
<name>A0AAV4W4W8_CAEEX</name>
<reference evidence="1 2" key="1">
    <citation type="submission" date="2021-06" db="EMBL/GenBank/DDBJ databases">
        <title>Caerostris extrusa draft genome.</title>
        <authorList>
            <person name="Kono N."/>
            <person name="Arakawa K."/>
        </authorList>
    </citation>
    <scope>NUCLEOTIDE SEQUENCE [LARGE SCALE GENOMIC DNA]</scope>
</reference>
<dbReference type="AlphaFoldDB" id="A0AAV4W4W8"/>
<dbReference type="EMBL" id="BPLR01015625">
    <property type="protein sequence ID" value="GIY77438.1"/>
    <property type="molecule type" value="Genomic_DNA"/>
</dbReference>
<sequence>MKCFILIKNFINVDKRGNTPLQNFRSYTTSHRADVFLIFPHHQFRGSEVLFKVMPCGVEWHPNEPLGYFNQEFPFLPNPHKRQ</sequence>
<proteinExistence type="predicted"/>
<keyword evidence="2" id="KW-1185">Reference proteome</keyword>
<gene>
    <name evidence="1" type="ORF">CEXT_192271</name>
</gene>